<dbReference type="NCBIfam" id="NF033545">
    <property type="entry name" value="transpos_IS630"/>
    <property type="match status" value="1"/>
</dbReference>
<organism evidence="2 3">
    <name type="scientific">Micromonospora zhanjiangensis</name>
    <dbReference type="NCBI Taxonomy" id="1522057"/>
    <lineage>
        <taxon>Bacteria</taxon>
        <taxon>Bacillati</taxon>
        <taxon>Actinomycetota</taxon>
        <taxon>Actinomycetes</taxon>
        <taxon>Micromonosporales</taxon>
        <taxon>Micromonosporaceae</taxon>
        <taxon>Micromonospora</taxon>
    </lineage>
</organism>
<reference evidence="3" key="1">
    <citation type="journal article" date="2019" name="Int. J. Syst. Evol. Microbiol.">
        <title>The Global Catalogue of Microorganisms (GCM) 10K type strain sequencing project: providing services to taxonomists for standard genome sequencing and annotation.</title>
        <authorList>
            <consortium name="The Broad Institute Genomics Platform"/>
            <consortium name="The Broad Institute Genome Sequencing Center for Infectious Disease"/>
            <person name="Wu L."/>
            <person name="Ma J."/>
        </authorList>
    </citation>
    <scope>NUCLEOTIDE SEQUENCE [LARGE SCALE GENOMIC DNA]</scope>
    <source>
        <strain evidence="3">2902at01</strain>
    </source>
</reference>
<dbReference type="EMBL" id="JBHSBN010000109">
    <property type="protein sequence ID" value="MFC4110936.1"/>
    <property type="molecule type" value="Genomic_DNA"/>
</dbReference>
<evidence type="ECO:0000313" key="3">
    <source>
        <dbReference type="Proteomes" id="UP001595868"/>
    </source>
</evidence>
<dbReference type="InterPro" id="IPR038717">
    <property type="entry name" value="Tc1-like_DDE_dom"/>
</dbReference>
<sequence length="364" mass="40951">MALTQQQRVELSSLVGDRRVDAVVAGRARMVLWRDEGRSAEEVAALAGVSRPTVNTWVRRYHDHGVPGLADRPRPGKPAEVPGSVRARILALTRMAPPAVTGLTHWSSRELANYLARHEETRVSHNFIADLWRQHGLAPHRSGTFKLSRDPAFADKVVDIVGLYLNPPDGAVVLCVDEKTQVQALDRTQPLLPIDFDRTEKRTHDYVRHGTTNLFAALNTATGTVTARCFPKRRGAEFLTFMKTIAAAYPGRELHVVVDNLSTHTTDEVKTWLADNPRIVFHFTPTGSSWLNMVEIWFGIITRQAIRRGTFTSVTRLTRAINDYVTAWNTDAKPFVWTATPSEILTKVRWVHTEVRKLLTNNDK</sequence>
<dbReference type="InterPro" id="IPR009057">
    <property type="entry name" value="Homeodomain-like_sf"/>
</dbReference>
<dbReference type="PANTHER" id="PTHR30347:SF1">
    <property type="entry name" value="MECHANOSENSITIVE CHANNEL MSCK"/>
    <property type="match status" value="1"/>
</dbReference>
<dbReference type="SUPFAM" id="SSF53098">
    <property type="entry name" value="Ribonuclease H-like"/>
    <property type="match status" value="1"/>
</dbReference>
<accession>A0ABV8KZJ4</accession>
<dbReference type="InterPro" id="IPR047655">
    <property type="entry name" value="Transpos_IS630-like"/>
</dbReference>
<dbReference type="InterPro" id="IPR052702">
    <property type="entry name" value="MscS-like_channel"/>
</dbReference>
<name>A0ABV8KZJ4_9ACTN</name>
<dbReference type="Pfam" id="PF13358">
    <property type="entry name" value="DDE_3"/>
    <property type="match status" value="1"/>
</dbReference>
<gene>
    <name evidence="2" type="ORF">ACFOX0_34160</name>
</gene>
<dbReference type="InterPro" id="IPR036397">
    <property type="entry name" value="RNaseH_sf"/>
</dbReference>
<dbReference type="RefSeq" id="WP_377553820.1">
    <property type="nucleotide sequence ID" value="NZ_JBHSBN010000109.1"/>
</dbReference>
<evidence type="ECO:0000313" key="2">
    <source>
        <dbReference type="EMBL" id="MFC4110936.1"/>
    </source>
</evidence>
<proteinExistence type="predicted"/>
<evidence type="ECO:0000259" key="1">
    <source>
        <dbReference type="Pfam" id="PF13358"/>
    </source>
</evidence>
<feature type="domain" description="Tc1-like transposase DDE" evidence="1">
    <location>
        <begin position="173"/>
        <end position="317"/>
    </location>
</feature>
<dbReference type="PANTHER" id="PTHR30347">
    <property type="entry name" value="POTASSIUM CHANNEL RELATED"/>
    <property type="match status" value="1"/>
</dbReference>
<dbReference type="Pfam" id="PF13565">
    <property type="entry name" value="HTH_32"/>
    <property type="match status" value="1"/>
</dbReference>
<comment type="caution">
    <text evidence="2">The sequence shown here is derived from an EMBL/GenBank/DDBJ whole genome shotgun (WGS) entry which is preliminary data.</text>
</comment>
<protein>
    <submittedName>
        <fullName evidence="2">IS630 family transposase</fullName>
    </submittedName>
</protein>
<keyword evidence="3" id="KW-1185">Reference proteome</keyword>
<dbReference type="Gene3D" id="3.30.420.10">
    <property type="entry name" value="Ribonuclease H-like superfamily/Ribonuclease H"/>
    <property type="match status" value="1"/>
</dbReference>
<dbReference type="Proteomes" id="UP001595868">
    <property type="component" value="Unassembled WGS sequence"/>
</dbReference>
<dbReference type="SUPFAM" id="SSF46689">
    <property type="entry name" value="Homeodomain-like"/>
    <property type="match status" value="1"/>
</dbReference>
<dbReference type="InterPro" id="IPR012337">
    <property type="entry name" value="RNaseH-like_sf"/>
</dbReference>